<evidence type="ECO:0000256" key="2">
    <source>
        <dbReference type="SAM" id="Phobius"/>
    </source>
</evidence>
<feature type="compositionally biased region" description="Gly residues" evidence="1">
    <location>
        <begin position="402"/>
        <end position="417"/>
    </location>
</feature>
<keyword evidence="2" id="KW-1133">Transmembrane helix</keyword>
<organism evidence="3 4">
    <name type="scientific">Ectocarpus siliculosus</name>
    <name type="common">Brown alga</name>
    <name type="synonym">Conferva siliculosa</name>
    <dbReference type="NCBI Taxonomy" id="2880"/>
    <lineage>
        <taxon>Eukaryota</taxon>
        <taxon>Sar</taxon>
        <taxon>Stramenopiles</taxon>
        <taxon>Ochrophyta</taxon>
        <taxon>PX clade</taxon>
        <taxon>Phaeophyceae</taxon>
        <taxon>Ectocarpales</taxon>
        <taxon>Ectocarpaceae</taxon>
        <taxon>Ectocarpus</taxon>
    </lineage>
</organism>
<proteinExistence type="predicted"/>
<keyword evidence="2" id="KW-0472">Membrane</keyword>
<keyword evidence="2" id="KW-0812">Transmembrane</keyword>
<dbReference type="InParanoid" id="D8LAS5"/>
<dbReference type="Proteomes" id="UP000002630">
    <property type="component" value="Linkage Group LG01"/>
</dbReference>
<feature type="compositionally biased region" description="Basic and acidic residues" evidence="1">
    <location>
        <begin position="320"/>
        <end position="342"/>
    </location>
</feature>
<dbReference type="AlphaFoldDB" id="D8LAS5"/>
<keyword evidence="4" id="KW-1185">Reference proteome</keyword>
<name>D8LAS5_ECTSI</name>
<dbReference type="EMBL" id="FN649726">
    <property type="protein sequence ID" value="CBN76434.1"/>
    <property type="molecule type" value="Genomic_DNA"/>
</dbReference>
<protein>
    <submittedName>
        <fullName evidence="3">Uncharacterized protein</fullName>
    </submittedName>
</protein>
<accession>D8LAS5</accession>
<feature type="compositionally biased region" description="Basic residues" evidence="1">
    <location>
        <begin position="289"/>
        <end position="305"/>
    </location>
</feature>
<reference evidence="3 4" key="1">
    <citation type="journal article" date="2010" name="Nature">
        <title>The Ectocarpus genome and the independent evolution of multicellularity in brown algae.</title>
        <authorList>
            <person name="Cock J.M."/>
            <person name="Sterck L."/>
            <person name="Rouze P."/>
            <person name="Scornet D."/>
            <person name="Allen A.E."/>
            <person name="Amoutzias G."/>
            <person name="Anthouard V."/>
            <person name="Artiguenave F."/>
            <person name="Aury J.M."/>
            <person name="Badger J.H."/>
            <person name="Beszteri B."/>
            <person name="Billiau K."/>
            <person name="Bonnet E."/>
            <person name="Bothwell J.H."/>
            <person name="Bowler C."/>
            <person name="Boyen C."/>
            <person name="Brownlee C."/>
            <person name="Carrano C.J."/>
            <person name="Charrier B."/>
            <person name="Cho G.Y."/>
            <person name="Coelho S.M."/>
            <person name="Collen J."/>
            <person name="Corre E."/>
            <person name="Da Silva C."/>
            <person name="Delage L."/>
            <person name="Delaroque N."/>
            <person name="Dittami S.M."/>
            <person name="Doulbeau S."/>
            <person name="Elias M."/>
            <person name="Farnham G."/>
            <person name="Gachon C.M."/>
            <person name="Gschloessl B."/>
            <person name="Heesch S."/>
            <person name="Jabbari K."/>
            <person name="Jubin C."/>
            <person name="Kawai H."/>
            <person name="Kimura K."/>
            <person name="Kloareg B."/>
            <person name="Kupper F.C."/>
            <person name="Lang D."/>
            <person name="Le Bail A."/>
            <person name="Leblanc C."/>
            <person name="Lerouge P."/>
            <person name="Lohr M."/>
            <person name="Lopez P.J."/>
            <person name="Martens C."/>
            <person name="Maumus F."/>
            <person name="Michel G."/>
            <person name="Miranda-Saavedra D."/>
            <person name="Morales J."/>
            <person name="Moreau H."/>
            <person name="Motomura T."/>
            <person name="Nagasato C."/>
            <person name="Napoli C.A."/>
            <person name="Nelson D.R."/>
            <person name="Nyvall-Collen P."/>
            <person name="Peters A.F."/>
            <person name="Pommier C."/>
            <person name="Potin P."/>
            <person name="Poulain J."/>
            <person name="Quesneville H."/>
            <person name="Read B."/>
            <person name="Rensing S.A."/>
            <person name="Ritter A."/>
            <person name="Rousvoal S."/>
            <person name="Samanta M."/>
            <person name="Samson G."/>
            <person name="Schroeder D.C."/>
            <person name="Segurens B."/>
            <person name="Strittmatter M."/>
            <person name="Tonon T."/>
            <person name="Tregear J.W."/>
            <person name="Valentin K."/>
            <person name="von Dassow P."/>
            <person name="Yamagishi T."/>
            <person name="Van de Peer Y."/>
            <person name="Wincker P."/>
        </authorList>
    </citation>
    <scope>NUCLEOTIDE SEQUENCE [LARGE SCALE GENOMIC DNA]</scope>
    <source>
        <strain evidence="4">Ec32 / CCAP1310/4</strain>
    </source>
</reference>
<gene>
    <name evidence="3" type="ORF">Esi_0000_0004</name>
</gene>
<feature type="transmembrane region" description="Helical" evidence="2">
    <location>
        <begin position="141"/>
        <end position="162"/>
    </location>
</feature>
<feature type="region of interest" description="Disordered" evidence="1">
    <location>
        <begin position="191"/>
        <end position="451"/>
    </location>
</feature>
<dbReference type="EMBL" id="FN647682">
    <property type="protein sequence ID" value="CBN76434.1"/>
    <property type="molecule type" value="Genomic_DNA"/>
</dbReference>
<sequence length="451" mass="48018">MDNSGLVSGSVRGNLTFEGADDVMYSLYWSRLPETDEGACTLASDNTSLRENPNCLFWSACGIGNAADGHTDWVALEANTGHVFEVAVDDDSSYLFNVAMVDSRNITSVYSGTNVSFTSTDYQDCVADPDCTSQLNEDSTIIAIAAAAVTALALLIAGMTLLHKSIANIMRETVTSRSKLYASGTRALVSNKRSKDGTVHIDDSTPMASPAQPYKGGSSSPFKEARQEQEEGSADSRLLAGQPEKTPNRRSPKRSSVGSSRPPKSPGRPDDDTSDHEEGDSSDAGGPGGRKRSVASSPRARKKRGGGSQRAEKDSDEDQDHSRSAPRSDLDNNGRVDGEGKRWRTPVPGRSSFSGGTRTHKSPPASPSSRRESARGRGASPKASRKGYDDDGSDDGGDNEGGRGAGARGRAAGGKGGWEQQVARSSAMQSKPRRRNRKGYERRDTDEEDEG</sequence>
<evidence type="ECO:0000313" key="4">
    <source>
        <dbReference type="Proteomes" id="UP000002630"/>
    </source>
</evidence>
<evidence type="ECO:0000313" key="3">
    <source>
        <dbReference type="EMBL" id="CBN76434.1"/>
    </source>
</evidence>
<feature type="compositionally biased region" description="Basic and acidic residues" evidence="1">
    <location>
        <begin position="193"/>
        <end position="203"/>
    </location>
</feature>
<evidence type="ECO:0000256" key="1">
    <source>
        <dbReference type="SAM" id="MobiDB-lite"/>
    </source>
</evidence>
<feature type="compositionally biased region" description="Acidic residues" evidence="1">
    <location>
        <begin position="272"/>
        <end position="281"/>
    </location>
</feature>